<keyword evidence="3" id="KW-1185">Reference proteome</keyword>
<keyword evidence="1" id="KW-1133">Transmembrane helix</keyword>
<dbReference type="InterPro" id="IPR008621">
    <property type="entry name" value="Cbb3-typ_cyt_oxidase_comp"/>
</dbReference>
<comment type="caution">
    <text evidence="2">The sequence shown here is derived from an EMBL/GenBank/DDBJ whole genome shotgun (WGS) entry which is preliminary data.</text>
</comment>
<sequence>MDITTLRIVFTLLSFACFLGIGIWAFSSRNRERFEEAARLPFEQD</sequence>
<proteinExistence type="predicted"/>
<organism evidence="2 3">
    <name type="scientific">Simplicispira hankyongi</name>
    <dbReference type="NCBI Taxonomy" id="2315688"/>
    <lineage>
        <taxon>Bacteria</taxon>
        <taxon>Pseudomonadati</taxon>
        <taxon>Pseudomonadota</taxon>
        <taxon>Betaproteobacteria</taxon>
        <taxon>Burkholderiales</taxon>
        <taxon>Comamonadaceae</taxon>
        <taxon>Simplicispira</taxon>
    </lineage>
</organism>
<evidence type="ECO:0000313" key="3">
    <source>
        <dbReference type="Proteomes" id="UP000266302"/>
    </source>
</evidence>
<keyword evidence="1" id="KW-0812">Transmembrane</keyword>
<evidence type="ECO:0000313" key="2">
    <source>
        <dbReference type="EMBL" id="RID99492.1"/>
    </source>
</evidence>
<accession>A0A398C9D9</accession>
<dbReference type="EMBL" id="QXJC01000001">
    <property type="protein sequence ID" value="RID99492.1"/>
    <property type="molecule type" value="Genomic_DNA"/>
</dbReference>
<name>A0A398C9D9_9BURK</name>
<evidence type="ECO:0000256" key="1">
    <source>
        <dbReference type="SAM" id="Phobius"/>
    </source>
</evidence>
<dbReference type="Proteomes" id="UP000266302">
    <property type="component" value="Unassembled WGS sequence"/>
</dbReference>
<dbReference type="Pfam" id="PF05545">
    <property type="entry name" value="FixQ"/>
    <property type="match status" value="1"/>
</dbReference>
<keyword evidence="1" id="KW-0472">Membrane</keyword>
<reference evidence="2 3" key="1">
    <citation type="submission" date="2018-09" db="EMBL/GenBank/DDBJ databases">
        <title>Draft genome of Simplicispira sp. NY-02.</title>
        <authorList>
            <person name="Im W.T."/>
        </authorList>
    </citation>
    <scope>NUCLEOTIDE SEQUENCE [LARGE SCALE GENOMIC DNA]</scope>
    <source>
        <strain evidence="2 3">NY-02</strain>
    </source>
</reference>
<dbReference type="CDD" id="cd01324">
    <property type="entry name" value="cbb3_Oxidase_CcoQ"/>
    <property type="match status" value="1"/>
</dbReference>
<dbReference type="OrthoDB" id="8604580at2"/>
<protein>
    <submittedName>
        <fullName evidence="2">Cbb3-type cytochrome c oxidase subunit 3</fullName>
    </submittedName>
</protein>
<dbReference type="AlphaFoldDB" id="A0A398C9D9"/>
<feature type="transmembrane region" description="Helical" evidence="1">
    <location>
        <begin position="6"/>
        <end position="26"/>
    </location>
</feature>
<gene>
    <name evidence="2" type="ORF">D3F03_03505</name>
</gene>
<dbReference type="RefSeq" id="WP_119107941.1">
    <property type="nucleotide sequence ID" value="NZ_QXJC01000001.1"/>
</dbReference>